<dbReference type="GO" id="GO:0015666">
    <property type="term" value="F:restriction endodeoxyribonuclease activity"/>
    <property type="evidence" value="ECO:0007669"/>
    <property type="project" value="TreeGrafter"/>
</dbReference>
<dbReference type="InterPro" id="IPR052906">
    <property type="entry name" value="Type_IV_Methyl-Rstrct_Enzyme"/>
</dbReference>
<feature type="region of interest" description="Disordered" evidence="1">
    <location>
        <begin position="198"/>
        <end position="239"/>
    </location>
</feature>
<keyword evidence="2" id="KW-0472">Membrane</keyword>
<feature type="domain" description="Restriction endonuclease type IV Mrr" evidence="3">
    <location>
        <begin position="80"/>
        <end position="188"/>
    </location>
</feature>
<dbReference type="InterPro" id="IPR011335">
    <property type="entry name" value="Restrct_endonuc-II-like"/>
</dbReference>
<evidence type="ECO:0000256" key="1">
    <source>
        <dbReference type="SAM" id="MobiDB-lite"/>
    </source>
</evidence>
<evidence type="ECO:0000256" key="2">
    <source>
        <dbReference type="SAM" id="Phobius"/>
    </source>
</evidence>
<evidence type="ECO:0000313" key="4">
    <source>
        <dbReference type="EMBL" id="CAA9453527.1"/>
    </source>
</evidence>
<feature type="transmembrane region" description="Helical" evidence="2">
    <location>
        <begin position="12"/>
        <end position="33"/>
    </location>
</feature>
<dbReference type="GO" id="GO:0009307">
    <property type="term" value="P:DNA restriction-modification system"/>
    <property type="evidence" value="ECO:0007669"/>
    <property type="project" value="InterPro"/>
</dbReference>
<name>A0A6J4QSP5_9ACTN</name>
<feature type="compositionally biased region" description="Basic and acidic residues" evidence="1">
    <location>
        <begin position="215"/>
        <end position="239"/>
    </location>
</feature>
<keyword evidence="2" id="KW-0812">Transmembrane</keyword>
<dbReference type="EMBL" id="CADCVF010000027">
    <property type="protein sequence ID" value="CAA9453527.1"/>
    <property type="molecule type" value="Genomic_DNA"/>
</dbReference>
<dbReference type="SUPFAM" id="SSF52980">
    <property type="entry name" value="Restriction endonuclease-like"/>
    <property type="match status" value="1"/>
</dbReference>
<dbReference type="Gene3D" id="3.40.1350.10">
    <property type="match status" value="1"/>
</dbReference>
<dbReference type="InterPro" id="IPR011856">
    <property type="entry name" value="tRNA_endonuc-like_dom_sf"/>
</dbReference>
<proteinExistence type="predicted"/>
<sequence length="239" mass="25820">MAGSRKQPDRILGGGAIGVVALLSIVSHDSMGLMEGLKWLLGGLLLIGVVVAVALVPWYLWNRLTTPTAEELSLRFEAVRSMSGAQFEVFVADLFRAMGHRAVVLGGVGDQGVDVIVNRRGERVAVQCKNHKGPVGNNPVQEVFAGAQYHRCVEAWVVAPAGYTSGAIALARSTDVSLFDAHSVHKWIRKVGSPEKELVDDTVSEIRASPPEKTPITKETPEARKRAIWHPHPDDPPEG</sequence>
<dbReference type="GO" id="GO:0003677">
    <property type="term" value="F:DNA binding"/>
    <property type="evidence" value="ECO:0007669"/>
    <property type="project" value="InterPro"/>
</dbReference>
<dbReference type="PANTHER" id="PTHR30015">
    <property type="entry name" value="MRR RESTRICTION SYSTEM PROTEIN"/>
    <property type="match status" value="1"/>
</dbReference>
<feature type="transmembrane region" description="Helical" evidence="2">
    <location>
        <begin position="39"/>
        <end position="61"/>
    </location>
</feature>
<organism evidence="4">
    <name type="scientific">uncultured Rubrobacteraceae bacterium</name>
    <dbReference type="NCBI Taxonomy" id="349277"/>
    <lineage>
        <taxon>Bacteria</taxon>
        <taxon>Bacillati</taxon>
        <taxon>Actinomycetota</taxon>
        <taxon>Rubrobacteria</taxon>
        <taxon>Rubrobacterales</taxon>
        <taxon>Rubrobacteraceae</taxon>
        <taxon>environmental samples</taxon>
    </lineage>
</organism>
<gene>
    <name evidence="4" type="ORF">AVDCRST_MAG58-1088</name>
</gene>
<dbReference type="InterPro" id="IPR007560">
    <property type="entry name" value="Restrct_endonuc_IV_Mrr"/>
</dbReference>
<dbReference type="PANTHER" id="PTHR30015:SF6">
    <property type="entry name" value="SLL1429 PROTEIN"/>
    <property type="match status" value="1"/>
</dbReference>
<accession>A0A6J4QSP5</accession>
<reference evidence="4" key="1">
    <citation type="submission" date="2020-02" db="EMBL/GenBank/DDBJ databases">
        <authorList>
            <person name="Meier V. D."/>
        </authorList>
    </citation>
    <scope>NUCLEOTIDE SEQUENCE</scope>
    <source>
        <strain evidence="4">AVDCRST_MAG58</strain>
    </source>
</reference>
<evidence type="ECO:0000259" key="3">
    <source>
        <dbReference type="Pfam" id="PF04471"/>
    </source>
</evidence>
<dbReference type="Pfam" id="PF04471">
    <property type="entry name" value="Mrr_cat"/>
    <property type="match status" value="1"/>
</dbReference>
<protein>
    <recommendedName>
        <fullName evidence="3">Restriction endonuclease type IV Mrr domain-containing protein</fullName>
    </recommendedName>
</protein>
<keyword evidence="2" id="KW-1133">Transmembrane helix</keyword>
<dbReference type="AlphaFoldDB" id="A0A6J4QSP5"/>